<reference evidence="1" key="2">
    <citation type="submission" date="2025-03" db="EMBL/GenBank/DDBJ databases">
        <authorList>
            <consortium name="ELIXIR-Norway"/>
            <consortium name="Elixir Norway"/>
        </authorList>
    </citation>
    <scope>NUCLEOTIDE SEQUENCE</scope>
</reference>
<proteinExistence type="predicted"/>
<gene>
    <name evidence="1" type="ORF">MRATA1EN22A_LOCUS1353</name>
</gene>
<dbReference type="Proteomes" id="UP001162501">
    <property type="component" value="Chromosome 1"/>
</dbReference>
<name>A0AC59Y3M3_RANTA</name>
<organism evidence="1 2">
    <name type="scientific">Rangifer tarandus platyrhynchus</name>
    <name type="common">Svalbard reindeer</name>
    <dbReference type="NCBI Taxonomy" id="3082113"/>
    <lineage>
        <taxon>Eukaryota</taxon>
        <taxon>Metazoa</taxon>
        <taxon>Chordata</taxon>
        <taxon>Craniata</taxon>
        <taxon>Vertebrata</taxon>
        <taxon>Euteleostomi</taxon>
        <taxon>Mammalia</taxon>
        <taxon>Eutheria</taxon>
        <taxon>Laurasiatheria</taxon>
        <taxon>Artiodactyla</taxon>
        <taxon>Ruminantia</taxon>
        <taxon>Pecora</taxon>
        <taxon>Cervidae</taxon>
        <taxon>Odocoileinae</taxon>
        <taxon>Rangifer</taxon>
    </lineage>
</organism>
<evidence type="ECO:0000313" key="1">
    <source>
        <dbReference type="EMBL" id="CAM9351912.1"/>
    </source>
</evidence>
<accession>A0AC59Y3M3</accession>
<sequence>MSFITSSPVPQMQLHIIFTELHVQVCSRAPAQQRFSSQNLVEIVHSFIAPARSYPKELMQFFLSQVEMSKEAVRVGTLALIGAVVSPDEPRMSIRIISLAIRVVKNTLSDSRSKVRMAMLRIIGQLALSGFQDRIKGWGLKFVSVQLTLSTYKLTNHRDSFYQRGLEEKMVHKVPMDTVRIIASSVSGMSNEFWVRLPCYIMETDYTEALTPICGSLTNLAERQLHAKDEQASTSKNRHVSEKLPQDASGFPLESVSEQRAEHQIESFDSPSLEKVGSQRQGRSDREGTPGTARVRPGCCEITCVWPDPEREPSQCLLLSQGLLTVRIWLPSRVLPVQPEGVQGPGFPSQMDGYVRSEVASDTLVALSRNHFSLVMYELQHHLKPLNLTEESVIVTLAKLANGNAMETFCETVQFYLRHLEDSVYPVMPEDQFALKLFPMYRYFLTVWLRNNTPEVKLGVIKSLKPMLNLLLPRDALRDQVYDSLPLLLAGYQGSLEALFITRVCSRAPAQQRFSSQNLAEIVHSFIAPARSYPKELMQFFLSQMEMSKEAIRVGTLALIGQW</sequence>
<reference evidence="1" key="1">
    <citation type="submission" date="2023-05" db="EMBL/GenBank/DDBJ databases">
        <authorList>
            <consortium name="ELIXIR-Norway"/>
        </authorList>
    </citation>
    <scope>NUCLEOTIDE SEQUENCE</scope>
</reference>
<dbReference type="EMBL" id="OX596085">
    <property type="protein sequence ID" value="CAM9351912.1"/>
    <property type="molecule type" value="Genomic_DNA"/>
</dbReference>
<evidence type="ECO:0000313" key="2">
    <source>
        <dbReference type="Proteomes" id="UP001162501"/>
    </source>
</evidence>
<protein>
    <submittedName>
        <fullName evidence="1">Uncharacterized protein</fullName>
    </submittedName>
</protein>